<reference evidence="2 3" key="1">
    <citation type="submission" date="2018-08" db="EMBL/GenBank/DDBJ databases">
        <title>Bacillus chawlae sp. nov., Bacillus glennii sp. nov., and Bacillus saganii sp. nov. Isolated from the Vehicle Assembly Building at Kennedy Space Center where the Viking Spacecraft were Assembled.</title>
        <authorList>
            <person name="Seuylemezian A."/>
            <person name="Vaishampayan P."/>
        </authorList>
    </citation>
    <scope>NUCLEOTIDE SEQUENCE [LARGE SCALE GENOMIC DNA]</scope>
    <source>
        <strain evidence="2 3">V44-8</strain>
    </source>
</reference>
<evidence type="ECO:0000313" key="3">
    <source>
        <dbReference type="Proteomes" id="UP000262939"/>
    </source>
</evidence>
<name>A0A372LGX8_9BACI</name>
<dbReference type="InterPro" id="IPR050900">
    <property type="entry name" value="Transposase_IS3/IS150/IS904"/>
</dbReference>
<dbReference type="AlphaFoldDB" id="A0A372LGX8"/>
<dbReference type="InterPro" id="IPR001584">
    <property type="entry name" value="Integrase_cat-core"/>
</dbReference>
<dbReference type="Proteomes" id="UP000262939">
    <property type="component" value="Unassembled WGS sequence"/>
</dbReference>
<proteinExistence type="predicted"/>
<dbReference type="GO" id="GO:0015074">
    <property type="term" value="P:DNA integration"/>
    <property type="evidence" value="ECO:0007669"/>
    <property type="project" value="InterPro"/>
</dbReference>
<dbReference type="InterPro" id="IPR012337">
    <property type="entry name" value="RNaseH-like_sf"/>
</dbReference>
<dbReference type="GO" id="GO:0003676">
    <property type="term" value="F:nucleic acid binding"/>
    <property type="evidence" value="ECO:0007669"/>
    <property type="project" value="InterPro"/>
</dbReference>
<dbReference type="Pfam" id="PF13333">
    <property type="entry name" value="rve_2"/>
    <property type="match status" value="1"/>
</dbReference>
<evidence type="ECO:0000313" key="2">
    <source>
        <dbReference type="EMBL" id="RFU65244.1"/>
    </source>
</evidence>
<organism evidence="2 3">
    <name type="scientific">Peribacillus glennii</name>
    <dbReference type="NCBI Taxonomy" id="2303991"/>
    <lineage>
        <taxon>Bacteria</taxon>
        <taxon>Bacillati</taxon>
        <taxon>Bacillota</taxon>
        <taxon>Bacilli</taxon>
        <taxon>Bacillales</taxon>
        <taxon>Bacillaceae</taxon>
        <taxon>Peribacillus</taxon>
    </lineage>
</organism>
<evidence type="ECO:0000259" key="1">
    <source>
        <dbReference type="Pfam" id="PF13333"/>
    </source>
</evidence>
<dbReference type="PANTHER" id="PTHR46889:SF4">
    <property type="entry name" value="TRANSPOSASE INSO FOR INSERTION SEQUENCE ELEMENT IS911B-RELATED"/>
    <property type="match status" value="1"/>
</dbReference>
<keyword evidence="3" id="KW-1185">Reference proteome</keyword>
<dbReference type="SUPFAM" id="SSF53098">
    <property type="entry name" value="Ribonuclease H-like"/>
    <property type="match status" value="1"/>
</dbReference>
<feature type="domain" description="Integrase catalytic" evidence="1">
    <location>
        <begin position="30"/>
        <end position="83"/>
    </location>
</feature>
<comment type="caution">
    <text evidence="2">The sequence shown here is derived from an EMBL/GenBank/DDBJ whole genome shotgun (WGS) entry which is preliminary data.</text>
</comment>
<protein>
    <recommendedName>
        <fullName evidence="1">Integrase catalytic domain-containing protein</fullName>
    </recommendedName>
</protein>
<dbReference type="EMBL" id="QVTD01000003">
    <property type="protein sequence ID" value="RFU65244.1"/>
    <property type="molecule type" value="Genomic_DNA"/>
</dbReference>
<dbReference type="PANTHER" id="PTHR46889">
    <property type="entry name" value="TRANSPOSASE INSF FOR INSERTION SEQUENCE IS3B-RELATED"/>
    <property type="match status" value="1"/>
</dbReference>
<dbReference type="Gene3D" id="3.30.420.10">
    <property type="entry name" value="Ribonuclease H-like superfamily/Ribonuclease H"/>
    <property type="match status" value="1"/>
</dbReference>
<sequence length="85" mass="10310">MHHRNHSLVTSKIKASMSRKGNCWDNACMENLFSHFKSECFHLYSHQTAEEVKDAVRRYIRFYNYQRFQEKLNNLSPYEYRTQAS</sequence>
<dbReference type="InterPro" id="IPR036397">
    <property type="entry name" value="RNaseH_sf"/>
</dbReference>
<accession>A0A372LGX8</accession>
<gene>
    <name evidence="2" type="ORF">D0466_04905</name>
</gene>